<keyword evidence="10 16" id="KW-0811">Translocation</keyword>
<keyword evidence="5" id="KW-0547">Nucleotide-binding</keyword>
<dbReference type="PIRSF" id="PIRSF037871">
    <property type="entry name" value="TIM44"/>
    <property type="match status" value="1"/>
</dbReference>
<comment type="function">
    <text evidence="13">Essential component of the PAM complex, a complex required for the translocation of transit peptide-containing proteins from the inner membrane into the mitochondrial matrix in an ATP-dependent manner. Recruits mitochondrial HSP70 to drive protein translocation into the matrix using ATP as an energy source.</text>
</comment>
<dbReference type="PANTHER" id="PTHR10721:SF1">
    <property type="entry name" value="MITOCHONDRIAL IMPORT INNER MEMBRANE TRANSLOCASE SUBUNIT TIM44"/>
    <property type="match status" value="1"/>
</dbReference>
<dbReference type="Proteomes" id="UP000075902">
    <property type="component" value="Unassembled WGS sequence"/>
</dbReference>
<name>A0A182TCU9_9DIPT</name>
<evidence type="ECO:0000256" key="6">
    <source>
        <dbReference type="ARBA" id="ARBA00022792"/>
    </source>
</evidence>
<keyword evidence="8 16" id="KW-0653">Protein transport</keyword>
<evidence type="ECO:0000256" key="1">
    <source>
        <dbReference type="ARBA" id="ARBA00004443"/>
    </source>
</evidence>
<keyword evidence="9" id="KW-0809">Transit peptide</keyword>
<dbReference type="Pfam" id="PF04280">
    <property type="entry name" value="Tim44"/>
    <property type="match status" value="1"/>
</dbReference>
<reference evidence="19" key="2">
    <citation type="submission" date="2020-05" db="UniProtKB">
        <authorList>
            <consortium name="EnsemblMetazoa"/>
        </authorList>
    </citation>
    <scope>IDENTIFICATION</scope>
    <source>
        <strain evidence="19">CM1001059</strain>
    </source>
</reference>
<evidence type="ECO:0000256" key="10">
    <source>
        <dbReference type="ARBA" id="ARBA00023010"/>
    </source>
</evidence>
<keyword evidence="20" id="KW-1185">Reference proteome</keyword>
<evidence type="ECO:0000256" key="14">
    <source>
        <dbReference type="ARBA" id="ARBA00063163"/>
    </source>
</evidence>
<dbReference type="STRING" id="34690.A0A182TCU9"/>
<evidence type="ECO:0000256" key="11">
    <source>
        <dbReference type="ARBA" id="ARBA00023128"/>
    </source>
</evidence>
<evidence type="ECO:0000256" key="3">
    <source>
        <dbReference type="ARBA" id="ARBA00022448"/>
    </source>
</evidence>
<dbReference type="GO" id="GO:0030150">
    <property type="term" value="P:protein import into mitochondrial matrix"/>
    <property type="evidence" value="ECO:0007669"/>
    <property type="project" value="InterPro"/>
</dbReference>
<keyword evidence="11 16" id="KW-0496">Mitochondrion</keyword>
<evidence type="ECO:0000256" key="12">
    <source>
        <dbReference type="ARBA" id="ARBA00023136"/>
    </source>
</evidence>
<comment type="similarity">
    <text evidence="2 16">Belongs to the Tim44 family.</text>
</comment>
<evidence type="ECO:0000256" key="15">
    <source>
        <dbReference type="ARBA" id="ARBA00074309"/>
    </source>
</evidence>
<protein>
    <recommendedName>
        <fullName evidence="15 16">Mitochondrial import inner membrane translocase subunit TIM44</fullName>
    </recommendedName>
</protein>
<dbReference type="GO" id="GO:0005524">
    <property type="term" value="F:ATP binding"/>
    <property type="evidence" value="ECO:0007669"/>
    <property type="project" value="UniProtKB-KW"/>
</dbReference>
<evidence type="ECO:0000256" key="16">
    <source>
        <dbReference type="PIRNR" id="PIRNR037871"/>
    </source>
</evidence>
<dbReference type="GO" id="GO:0051087">
    <property type="term" value="F:protein-folding chaperone binding"/>
    <property type="evidence" value="ECO:0007669"/>
    <property type="project" value="InterPro"/>
</dbReference>
<dbReference type="Gene3D" id="3.10.450.240">
    <property type="match status" value="1"/>
</dbReference>
<evidence type="ECO:0000256" key="8">
    <source>
        <dbReference type="ARBA" id="ARBA00022927"/>
    </source>
</evidence>
<dbReference type="VEuPathDB" id="VectorBase:AMEC000025"/>
<reference evidence="20" key="1">
    <citation type="submission" date="2014-01" db="EMBL/GenBank/DDBJ databases">
        <title>The Genome Sequence of Anopheles melas CM1001059_A (V2).</title>
        <authorList>
            <consortium name="The Broad Institute Genomics Platform"/>
            <person name="Neafsey D.E."/>
            <person name="Besansky N."/>
            <person name="Howell P."/>
            <person name="Walton C."/>
            <person name="Young S.K."/>
            <person name="Zeng Q."/>
            <person name="Gargeya S."/>
            <person name="Fitzgerald M."/>
            <person name="Haas B."/>
            <person name="Abouelleil A."/>
            <person name="Allen A.W."/>
            <person name="Alvarado L."/>
            <person name="Arachchi H.M."/>
            <person name="Berlin A.M."/>
            <person name="Chapman S.B."/>
            <person name="Gainer-Dewar J."/>
            <person name="Goldberg J."/>
            <person name="Griggs A."/>
            <person name="Gujja S."/>
            <person name="Hansen M."/>
            <person name="Howarth C."/>
            <person name="Imamovic A."/>
            <person name="Ireland A."/>
            <person name="Larimer J."/>
            <person name="McCowan C."/>
            <person name="Murphy C."/>
            <person name="Pearson M."/>
            <person name="Poon T.W."/>
            <person name="Priest M."/>
            <person name="Roberts A."/>
            <person name="Saif S."/>
            <person name="Shea T."/>
            <person name="Sisk P."/>
            <person name="Sykes S."/>
            <person name="Wortman J."/>
            <person name="Nusbaum C."/>
            <person name="Birren B."/>
        </authorList>
    </citation>
    <scope>NUCLEOTIDE SEQUENCE [LARGE SCALE GENOMIC DNA]</scope>
    <source>
        <strain evidence="20">CM1001059</strain>
    </source>
</reference>
<feature type="domain" description="Tim44-like" evidence="18">
    <location>
        <begin position="259"/>
        <end position="409"/>
    </location>
</feature>
<dbReference type="SMART" id="SM00978">
    <property type="entry name" value="Tim44"/>
    <property type="match status" value="1"/>
</dbReference>
<proteinExistence type="inferred from homology"/>
<dbReference type="GO" id="GO:0005743">
    <property type="term" value="C:mitochondrial inner membrane"/>
    <property type="evidence" value="ECO:0007669"/>
    <property type="project" value="UniProtKB-SubCell"/>
</dbReference>
<evidence type="ECO:0000256" key="7">
    <source>
        <dbReference type="ARBA" id="ARBA00022840"/>
    </source>
</evidence>
<evidence type="ECO:0000313" key="20">
    <source>
        <dbReference type="Proteomes" id="UP000075902"/>
    </source>
</evidence>
<evidence type="ECO:0000256" key="2">
    <source>
        <dbReference type="ARBA" id="ARBA00009597"/>
    </source>
</evidence>
<comment type="subunit">
    <text evidence="14">Probable component of the PAM complex at least composed of a mitochondrial HSP70 protein, GRPEL1 or GRPEL2, TIMM44, TIMM16/PAM16 and TIMM14/DNAJC19. The complex interacts with the TIMM23 component of the TIM23 complex. Interacts with SLC25A4/ANT1 and SLC25A5/ANT2; leading to inhibit the presequence translocase TIMM23, thereby promoting stabilization of PINK1.</text>
</comment>
<dbReference type="SUPFAM" id="SSF54427">
    <property type="entry name" value="NTF2-like"/>
    <property type="match status" value="1"/>
</dbReference>
<keyword evidence="17" id="KW-0175">Coiled coil</keyword>
<dbReference type="FunFam" id="3.10.450.240:FF:000001">
    <property type="entry name" value="Mitochondrial import inner membrane translocase subunit TIM44"/>
    <property type="match status" value="1"/>
</dbReference>
<dbReference type="InterPro" id="IPR039544">
    <property type="entry name" value="Tim44-like"/>
</dbReference>
<dbReference type="PANTHER" id="PTHR10721">
    <property type="entry name" value="MITOCHONDRIAL IMPORT INNER MEMBRANE TRANSLOCASE SUBUNIT TIM44"/>
    <property type="match status" value="1"/>
</dbReference>
<feature type="coiled-coil region" evidence="17">
    <location>
        <begin position="44"/>
        <end position="71"/>
    </location>
</feature>
<sequence length="430" mass="48164">MQHICATVRTLPAGFSFVPSFVIIPARCYSTRRPGFFAQFFKNVQLEIEKSKEVKENVQKFREEAQKLEQSEALQAARQKFNTVESQASKGGQVLKQNVAKIQNRMAKVLKDASDTELGKRLSETISQKGQTIGQSGALRGFSATARAVQQELDSQSVDTRVYRSPAKLQKRLELANGTGDTSSTTVQPNAAATAVELHKDSKFYQSWESFKTNNQHWNRLLALKIQYDESENVAIRTSRALTDKVSQVMGNLFSKTELSTALTEVCRIDPTFEAKQFLQFCERHIIPNVLESILRGELDVLRDWCFESAYSVIATPIVQALEAGCSFESKLLDIENVELAMGEVMEQGPVLIVTFQAQQIVCVRDGTGTAVIEGDPEKVFRCHHAWVLCRDPNELNPQAAWRIMQLSMNSCMALRTSDGLVTETIHMFP</sequence>
<dbReference type="InterPro" id="IPR007379">
    <property type="entry name" value="Tim44-like_dom"/>
</dbReference>
<dbReference type="InterPro" id="IPR032710">
    <property type="entry name" value="NTF2-like_dom_sf"/>
</dbReference>
<keyword evidence="7" id="KW-0067">ATP-binding</keyword>
<dbReference type="AlphaFoldDB" id="A0A182TCU9"/>
<organism evidence="19 20">
    <name type="scientific">Anopheles melas</name>
    <dbReference type="NCBI Taxonomy" id="34690"/>
    <lineage>
        <taxon>Eukaryota</taxon>
        <taxon>Metazoa</taxon>
        <taxon>Ecdysozoa</taxon>
        <taxon>Arthropoda</taxon>
        <taxon>Hexapoda</taxon>
        <taxon>Insecta</taxon>
        <taxon>Pterygota</taxon>
        <taxon>Neoptera</taxon>
        <taxon>Endopterygota</taxon>
        <taxon>Diptera</taxon>
        <taxon>Nematocera</taxon>
        <taxon>Culicoidea</taxon>
        <taxon>Culicidae</taxon>
        <taxon>Anophelinae</taxon>
        <taxon>Anopheles</taxon>
    </lineage>
</organism>
<keyword evidence="4" id="KW-0597">Phosphoprotein</keyword>
<evidence type="ECO:0000256" key="13">
    <source>
        <dbReference type="ARBA" id="ARBA00057148"/>
    </source>
</evidence>
<dbReference type="InterPro" id="IPR017303">
    <property type="entry name" value="Tim44"/>
</dbReference>
<evidence type="ECO:0000259" key="18">
    <source>
        <dbReference type="SMART" id="SM00978"/>
    </source>
</evidence>
<evidence type="ECO:0000313" key="19">
    <source>
        <dbReference type="EnsemblMetazoa" id="AMEC000025-PA"/>
    </source>
</evidence>
<evidence type="ECO:0000256" key="4">
    <source>
        <dbReference type="ARBA" id="ARBA00022553"/>
    </source>
</evidence>
<comment type="subcellular location">
    <subcellularLocation>
        <location evidence="1">Mitochondrion inner membrane</location>
        <topology evidence="1">Peripheral membrane protein</topology>
        <orientation evidence="1">Matrix side</orientation>
    </subcellularLocation>
</comment>
<evidence type="ECO:0000256" key="17">
    <source>
        <dbReference type="SAM" id="Coils"/>
    </source>
</evidence>
<keyword evidence="12 16" id="KW-0472">Membrane</keyword>
<keyword evidence="3 16" id="KW-0813">Transport</keyword>
<evidence type="ECO:0000256" key="9">
    <source>
        <dbReference type="ARBA" id="ARBA00022946"/>
    </source>
</evidence>
<keyword evidence="6 16" id="KW-0999">Mitochondrion inner membrane</keyword>
<accession>A0A182TCU9</accession>
<dbReference type="EnsemblMetazoa" id="AMEC000025-RA">
    <property type="protein sequence ID" value="AMEC000025-PA"/>
    <property type="gene ID" value="AMEC000025"/>
</dbReference>
<evidence type="ECO:0000256" key="5">
    <source>
        <dbReference type="ARBA" id="ARBA00022741"/>
    </source>
</evidence>